<protein>
    <submittedName>
        <fullName evidence="2">Uncharacterized protein</fullName>
    </submittedName>
</protein>
<organism evidence="2 3">
    <name type="scientific">Lentinus brumalis</name>
    <dbReference type="NCBI Taxonomy" id="2498619"/>
    <lineage>
        <taxon>Eukaryota</taxon>
        <taxon>Fungi</taxon>
        <taxon>Dikarya</taxon>
        <taxon>Basidiomycota</taxon>
        <taxon>Agaricomycotina</taxon>
        <taxon>Agaricomycetes</taxon>
        <taxon>Polyporales</taxon>
        <taxon>Polyporaceae</taxon>
        <taxon>Lentinus</taxon>
    </lineage>
</organism>
<proteinExistence type="predicted"/>
<sequence length="115" mass="13113">MRVLQGPPRILRVALRAQWQPVMDDGVNAATEATMRTHTRDVVDCTKRQLKHTCSTESSRDLAGGDQNVDNKTARNMRRTSKPSRAVPPTRKSTSLSVRMKEQYEREVKYMVGNR</sequence>
<accession>A0A371CUC5</accession>
<dbReference type="Proteomes" id="UP000256964">
    <property type="component" value="Unassembled WGS sequence"/>
</dbReference>
<name>A0A371CUC5_9APHY</name>
<evidence type="ECO:0000313" key="2">
    <source>
        <dbReference type="EMBL" id="RDX43877.1"/>
    </source>
</evidence>
<feature type="region of interest" description="Disordered" evidence="1">
    <location>
        <begin position="52"/>
        <end position="102"/>
    </location>
</feature>
<gene>
    <name evidence="2" type="ORF">OH76DRAFT_1409684</name>
</gene>
<evidence type="ECO:0000313" key="3">
    <source>
        <dbReference type="Proteomes" id="UP000256964"/>
    </source>
</evidence>
<keyword evidence="3" id="KW-1185">Reference proteome</keyword>
<dbReference type="EMBL" id="KZ857458">
    <property type="protein sequence ID" value="RDX43877.1"/>
    <property type="molecule type" value="Genomic_DNA"/>
</dbReference>
<reference evidence="2 3" key="1">
    <citation type="journal article" date="2018" name="Biotechnol. Biofuels">
        <title>Integrative visual omics of the white-rot fungus Polyporus brumalis exposes the biotechnological potential of its oxidative enzymes for delignifying raw plant biomass.</title>
        <authorList>
            <person name="Miyauchi S."/>
            <person name="Rancon A."/>
            <person name="Drula E."/>
            <person name="Hage H."/>
            <person name="Chaduli D."/>
            <person name="Favel A."/>
            <person name="Grisel S."/>
            <person name="Henrissat B."/>
            <person name="Herpoel-Gimbert I."/>
            <person name="Ruiz-Duenas F.J."/>
            <person name="Chevret D."/>
            <person name="Hainaut M."/>
            <person name="Lin J."/>
            <person name="Wang M."/>
            <person name="Pangilinan J."/>
            <person name="Lipzen A."/>
            <person name="Lesage-Meessen L."/>
            <person name="Navarro D."/>
            <person name="Riley R."/>
            <person name="Grigoriev I.V."/>
            <person name="Zhou S."/>
            <person name="Raouche S."/>
            <person name="Rosso M.N."/>
        </authorList>
    </citation>
    <scope>NUCLEOTIDE SEQUENCE [LARGE SCALE GENOMIC DNA]</scope>
    <source>
        <strain evidence="2 3">BRFM 1820</strain>
    </source>
</reference>
<evidence type="ECO:0000256" key="1">
    <source>
        <dbReference type="SAM" id="MobiDB-lite"/>
    </source>
</evidence>
<dbReference type="AlphaFoldDB" id="A0A371CUC5"/>